<feature type="transmembrane region" description="Helical" evidence="7">
    <location>
        <begin position="328"/>
        <end position="348"/>
    </location>
</feature>
<evidence type="ECO:0000256" key="2">
    <source>
        <dbReference type="ARBA" id="ARBA00022448"/>
    </source>
</evidence>
<keyword evidence="6 7" id="KW-0472">Membrane</keyword>
<feature type="transmembrane region" description="Helical" evidence="7">
    <location>
        <begin position="360"/>
        <end position="381"/>
    </location>
</feature>
<reference evidence="9" key="1">
    <citation type="submission" date="2015-10" db="EMBL/GenBank/DDBJ databases">
        <authorList>
            <person name="Gilbert D.G."/>
        </authorList>
    </citation>
    <scope>NUCLEOTIDE SEQUENCE</scope>
</reference>
<evidence type="ECO:0000313" key="9">
    <source>
        <dbReference type="EMBL" id="CUS52323.1"/>
    </source>
</evidence>
<evidence type="ECO:0000259" key="8">
    <source>
        <dbReference type="PROSITE" id="PS50850"/>
    </source>
</evidence>
<evidence type="ECO:0000256" key="7">
    <source>
        <dbReference type="SAM" id="Phobius"/>
    </source>
</evidence>
<gene>
    <name evidence="9" type="ORF">MGWOODY_XGa2514</name>
</gene>
<dbReference type="EMBL" id="CZRL01000082">
    <property type="protein sequence ID" value="CUS52323.1"/>
    <property type="molecule type" value="Genomic_DNA"/>
</dbReference>
<dbReference type="GO" id="GO:0022857">
    <property type="term" value="F:transmembrane transporter activity"/>
    <property type="evidence" value="ECO:0007669"/>
    <property type="project" value="InterPro"/>
</dbReference>
<evidence type="ECO:0000256" key="4">
    <source>
        <dbReference type="ARBA" id="ARBA00022692"/>
    </source>
</evidence>
<feature type="transmembrane region" description="Helical" evidence="7">
    <location>
        <begin position="301"/>
        <end position="322"/>
    </location>
</feature>
<feature type="transmembrane region" description="Helical" evidence="7">
    <location>
        <begin position="187"/>
        <end position="206"/>
    </location>
</feature>
<feature type="transmembrane region" description="Helical" evidence="7">
    <location>
        <begin position="387"/>
        <end position="408"/>
    </location>
</feature>
<keyword evidence="3" id="KW-1003">Cell membrane</keyword>
<protein>
    <submittedName>
        <fullName evidence="9">Transporter, putative</fullName>
    </submittedName>
</protein>
<evidence type="ECO:0000256" key="6">
    <source>
        <dbReference type="ARBA" id="ARBA00023136"/>
    </source>
</evidence>
<dbReference type="Gene3D" id="1.20.1250.20">
    <property type="entry name" value="MFS general substrate transporter like domains"/>
    <property type="match status" value="1"/>
</dbReference>
<keyword evidence="2" id="KW-0813">Transport</keyword>
<dbReference type="PANTHER" id="PTHR23513">
    <property type="entry name" value="INTEGRAL MEMBRANE EFFLUX PROTEIN-RELATED"/>
    <property type="match status" value="1"/>
</dbReference>
<dbReference type="PROSITE" id="PS50850">
    <property type="entry name" value="MFS"/>
    <property type="match status" value="1"/>
</dbReference>
<dbReference type="AlphaFoldDB" id="A0A160TVD8"/>
<feature type="transmembrane region" description="Helical" evidence="7">
    <location>
        <begin position="30"/>
        <end position="53"/>
    </location>
</feature>
<organism evidence="9">
    <name type="scientific">hydrothermal vent metagenome</name>
    <dbReference type="NCBI Taxonomy" id="652676"/>
    <lineage>
        <taxon>unclassified sequences</taxon>
        <taxon>metagenomes</taxon>
        <taxon>ecological metagenomes</taxon>
    </lineage>
</organism>
<keyword evidence="5 7" id="KW-1133">Transmembrane helix</keyword>
<name>A0A160TVD8_9ZZZZ</name>
<feature type="domain" description="Major facilitator superfamily (MFS) profile" evidence="8">
    <location>
        <begin position="26"/>
        <end position="412"/>
    </location>
</feature>
<sequence length="412" mass="43798">MSAESAAQSANAAGWRERLSLLSDSNFRKVWLAGAIYGTVRWLDMLAVGVFTYEVTGSPMLVAMMVFLRLLPLILMGSIIGVVAERFNRRRLLLGGLVFLSIVCAILFLLALTGYITLWQVGVGAVVNGFLFSADFAIRRMLLGEVAGMRRLGAAMGLDSATNNATRMVGPLLGGVVYQAVGLEGTYLVGFVLSALAAFLISRLSVDSSAPPIRTSSLLADIIEGLRYIRSNRVVMAVLIITVLMNFFAFPFLGMIPVIGKDILHLEPSLIGVLAAADGCGALFGAIVVTVFAQSVYYRRIFVIGSAIVLVAVFVFSLSGVFGLSVSVLLIGGLGLAGFGTMQSTLIFVETPASIRGRVLGILTMCIGTMPIGMLVVGLIADWIGAARAISVMTLCGMAVLTAVLVHWREMR</sequence>
<dbReference type="InterPro" id="IPR020846">
    <property type="entry name" value="MFS_dom"/>
</dbReference>
<dbReference type="GO" id="GO:0005886">
    <property type="term" value="C:plasma membrane"/>
    <property type="evidence" value="ECO:0007669"/>
    <property type="project" value="UniProtKB-SubCell"/>
</dbReference>
<feature type="transmembrane region" description="Helical" evidence="7">
    <location>
        <begin position="59"/>
        <end position="80"/>
    </location>
</feature>
<evidence type="ECO:0000256" key="1">
    <source>
        <dbReference type="ARBA" id="ARBA00004651"/>
    </source>
</evidence>
<evidence type="ECO:0000256" key="5">
    <source>
        <dbReference type="ARBA" id="ARBA00022989"/>
    </source>
</evidence>
<feature type="transmembrane region" description="Helical" evidence="7">
    <location>
        <begin position="271"/>
        <end position="294"/>
    </location>
</feature>
<accession>A0A160TVD8</accession>
<comment type="subcellular location">
    <subcellularLocation>
        <location evidence="1">Cell membrane</location>
        <topology evidence="1">Multi-pass membrane protein</topology>
    </subcellularLocation>
</comment>
<proteinExistence type="predicted"/>
<feature type="transmembrane region" description="Helical" evidence="7">
    <location>
        <begin position="92"/>
        <end position="112"/>
    </location>
</feature>
<evidence type="ECO:0000256" key="3">
    <source>
        <dbReference type="ARBA" id="ARBA00022475"/>
    </source>
</evidence>
<keyword evidence="4 7" id="KW-0812">Transmembrane</keyword>
<dbReference type="SUPFAM" id="SSF103473">
    <property type="entry name" value="MFS general substrate transporter"/>
    <property type="match status" value="1"/>
</dbReference>
<dbReference type="InterPro" id="IPR010290">
    <property type="entry name" value="TM_effector"/>
</dbReference>
<dbReference type="CDD" id="cd06173">
    <property type="entry name" value="MFS_MefA_like"/>
    <property type="match status" value="1"/>
</dbReference>
<feature type="transmembrane region" description="Helical" evidence="7">
    <location>
        <begin position="234"/>
        <end position="259"/>
    </location>
</feature>
<dbReference type="InterPro" id="IPR036259">
    <property type="entry name" value="MFS_trans_sf"/>
</dbReference>
<dbReference type="Pfam" id="PF05977">
    <property type="entry name" value="MFS_3"/>
    <property type="match status" value="1"/>
</dbReference>
<dbReference type="PANTHER" id="PTHR23513:SF6">
    <property type="entry name" value="MAJOR FACILITATOR SUPERFAMILY ASSOCIATED DOMAIN-CONTAINING PROTEIN"/>
    <property type="match status" value="1"/>
</dbReference>